<evidence type="ECO:0000313" key="9">
    <source>
        <dbReference type="EMBL" id="HGA37334.1"/>
    </source>
</evidence>
<dbReference type="Gene3D" id="2.102.10.10">
    <property type="entry name" value="Rieske [2Fe-2S] iron-sulphur domain"/>
    <property type="match status" value="1"/>
</dbReference>
<dbReference type="CDD" id="cd03467">
    <property type="entry name" value="Rieske"/>
    <property type="match status" value="1"/>
</dbReference>
<feature type="transmembrane region" description="Helical" evidence="7">
    <location>
        <begin position="36"/>
        <end position="56"/>
    </location>
</feature>
<keyword evidence="7" id="KW-1133">Transmembrane helix</keyword>
<keyword evidence="1" id="KW-0001">2Fe-2S</keyword>
<dbReference type="PANTHER" id="PTHR10134">
    <property type="entry name" value="CYTOCHROME B-C1 COMPLEX SUBUNIT RIESKE, MITOCHONDRIAL"/>
    <property type="match status" value="1"/>
</dbReference>
<keyword evidence="5" id="KW-1015">Disulfide bond</keyword>
<name>A0A832EXF8_DESAE</name>
<dbReference type="EMBL" id="DTPL01000045">
    <property type="protein sequence ID" value="HGA37334.1"/>
    <property type="molecule type" value="Genomic_DNA"/>
</dbReference>
<sequence>MKFHGRRITMDEIKQTANQENQVCQACIARRKILKAGMGIASVSLVGAMISTFGTIKPQSSKANERKPITAGDKLVYAMGPKKGQIIALDSIKLDKGALAFPLGKEEHLNLIMIIHEVQSEFKSPTHLSWVINGIVAYSAICTHMGCTVDWHPKSQTPAPYPHIFCPCHQSMYNIFEGAKVVSGPAPRPLPQLPIKLSQNNEIIADGDFDGPVGPMV</sequence>
<feature type="domain" description="Rieske" evidence="8">
    <location>
        <begin position="125"/>
        <end position="204"/>
    </location>
</feature>
<evidence type="ECO:0000256" key="5">
    <source>
        <dbReference type="ARBA" id="ARBA00023157"/>
    </source>
</evidence>
<dbReference type="AlphaFoldDB" id="A0A832EXF8"/>
<keyword evidence="3" id="KW-0408">Iron</keyword>
<evidence type="ECO:0000256" key="7">
    <source>
        <dbReference type="SAM" id="Phobius"/>
    </source>
</evidence>
<comment type="cofactor">
    <cofactor evidence="6">
        <name>[2Fe-2S] cluster</name>
        <dbReference type="ChEBI" id="CHEBI:190135"/>
    </cofactor>
</comment>
<proteinExistence type="predicted"/>
<protein>
    <submittedName>
        <fullName evidence="9">Rieske (2Fe-2S) protein</fullName>
    </submittedName>
</protein>
<evidence type="ECO:0000256" key="6">
    <source>
        <dbReference type="ARBA" id="ARBA00034078"/>
    </source>
</evidence>
<reference evidence="9" key="1">
    <citation type="journal article" date="2020" name="mSystems">
        <title>Genome- and Community-Level Interaction Insights into Carbon Utilization and Element Cycling Functions of Hydrothermarchaeota in Hydrothermal Sediment.</title>
        <authorList>
            <person name="Zhou Z."/>
            <person name="Liu Y."/>
            <person name="Xu W."/>
            <person name="Pan J."/>
            <person name="Luo Z.H."/>
            <person name="Li M."/>
        </authorList>
    </citation>
    <scope>NUCLEOTIDE SEQUENCE [LARGE SCALE GENOMIC DNA]</scope>
    <source>
        <strain evidence="9">SpSt-972</strain>
    </source>
</reference>
<dbReference type="InterPro" id="IPR005805">
    <property type="entry name" value="Rieske_Fe-S_prot_C"/>
</dbReference>
<dbReference type="GO" id="GO:0046872">
    <property type="term" value="F:metal ion binding"/>
    <property type="evidence" value="ECO:0007669"/>
    <property type="project" value="UniProtKB-KW"/>
</dbReference>
<dbReference type="InterPro" id="IPR014349">
    <property type="entry name" value="Rieske_Fe-S_prot"/>
</dbReference>
<comment type="caution">
    <text evidence="9">The sequence shown here is derived from an EMBL/GenBank/DDBJ whole genome shotgun (WGS) entry which is preliminary data.</text>
</comment>
<dbReference type="GO" id="GO:0051537">
    <property type="term" value="F:2 iron, 2 sulfur cluster binding"/>
    <property type="evidence" value="ECO:0007669"/>
    <property type="project" value="UniProtKB-KW"/>
</dbReference>
<dbReference type="PRINTS" id="PR00162">
    <property type="entry name" value="RIESKE"/>
</dbReference>
<evidence type="ECO:0000256" key="3">
    <source>
        <dbReference type="ARBA" id="ARBA00023004"/>
    </source>
</evidence>
<dbReference type="PROSITE" id="PS51296">
    <property type="entry name" value="RIESKE"/>
    <property type="match status" value="1"/>
</dbReference>
<keyword evidence="4" id="KW-0411">Iron-sulfur</keyword>
<dbReference type="GO" id="GO:0016020">
    <property type="term" value="C:membrane"/>
    <property type="evidence" value="ECO:0007669"/>
    <property type="project" value="InterPro"/>
</dbReference>
<keyword evidence="7" id="KW-0812">Transmembrane</keyword>
<accession>A0A832EXF8</accession>
<dbReference type="InterPro" id="IPR036922">
    <property type="entry name" value="Rieske_2Fe-2S_sf"/>
</dbReference>
<gene>
    <name evidence="9" type="ORF">ENX80_00750</name>
</gene>
<evidence type="ECO:0000256" key="1">
    <source>
        <dbReference type="ARBA" id="ARBA00022714"/>
    </source>
</evidence>
<evidence type="ECO:0000256" key="4">
    <source>
        <dbReference type="ARBA" id="ARBA00023014"/>
    </source>
</evidence>
<keyword evidence="2" id="KW-0479">Metal-binding</keyword>
<dbReference type="Pfam" id="PF00355">
    <property type="entry name" value="Rieske"/>
    <property type="match status" value="1"/>
</dbReference>
<dbReference type="InterPro" id="IPR017941">
    <property type="entry name" value="Rieske_2Fe-2S"/>
</dbReference>
<organism evidence="9">
    <name type="scientific">Desulfurella acetivorans</name>
    <dbReference type="NCBI Taxonomy" id="33002"/>
    <lineage>
        <taxon>Bacteria</taxon>
        <taxon>Pseudomonadati</taxon>
        <taxon>Campylobacterota</taxon>
        <taxon>Desulfurellia</taxon>
        <taxon>Desulfurellales</taxon>
        <taxon>Desulfurellaceae</taxon>
        <taxon>Desulfurella</taxon>
    </lineage>
</organism>
<evidence type="ECO:0000259" key="8">
    <source>
        <dbReference type="PROSITE" id="PS51296"/>
    </source>
</evidence>
<keyword evidence="7" id="KW-0472">Membrane</keyword>
<evidence type="ECO:0000256" key="2">
    <source>
        <dbReference type="ARBA" id="ARBA00022723"/>
    </source>
</evidence>
<dbReference type="SUPFAM" id="SSF50022">
    <property type="entry name" value="ISP domain"/>
    <property type="match status" value="1"/>
</dbReference>